<dbReference type="GO" id="GO:0015929">
    <property type="term" value="F:hexosaminidase activity"/>
    <property type="evidence" value="ECO:0007669"/>
    <property type="project" value="InterPro"/>
</dbReference>
<feature type="non-terminal residue" evidence="1">
    <location>
        <position position="199"/>
    </location>
</feature>
<dbReference type="PANTHER" id="PTHR21040">
    <property type="entry name" value="BCDNA.GH04120"/>
    <property type="match status" value="1"/>
</dbReference>
<keyword evidence="2" id="KW-1185">Reference proteome</keyword>
<dbReference type="InterPro" id="IPR038901">
    <property type="entry name" value="HEXDC-like"/>
</dbReference>
<evidence type="ECO:0000313" key="2">
    <source>
        <dbReference type="Proteomes" id="UP000054047"/>
    </source>
</evidence>
<dbReference type="EMBL" id="KN767833">
    <property type="protein sequence ID" value="KIH47362.1"/>
    <property type="molecule type" value="Genomic_DNA"/>
</dbReference>
<sequence>MEWILKYEKFRKFRENDDYPQVICIGDDKAVDIVREAIRQVVRIHRPYGIKHFHIGADEAFEYGTCAASKKKEEELGSSDEVAVHHMTKIASYVKEVTKGATVLVWHDMLRNFASSDVKMRNLRALVEPVVWDYSEQLLAADKQWLTWKCLDFLLSSMADNFGKVWASSAFKGADFPSAKFLRYQHYQKNNIEWILRQR</sequence>
<dbReference type="OrthoDB" id="47475at2759"/>
<dbReference type="SUPFAM" id="SSF51445">
    <property type="entry name" value="(Trans)glycosidases"/>
    <property type="match status" value="1"/>
</dbReference>
<organism evidence="1 2">
    <name type="scientific">Ancylostoma duodenale</name>
    <dbReference type="NCBI Taxonomy" id="51022"/>
    <lineage>
        <taxon>Eukaryota</taxon>
        <taxon>Metazoa</taxon>
        <taxon>Ecdysozoa</taxon>
        <taxon>Nematoda</taxon>
        <taxon>Chromadorea</taxon>
        <taxon>Rhabditida</taxon>
        <taxon>Rhabditina</taxon>
        <taxon>Rhabditomorpha</taxon>
        <taxon>Strongyloidea</taxon>
        <taxon>Ancylostomatidae</taxon>
        <taxon>Ancylostomatinae</taxon>
        <taxon>Ancylostoma</taxon>
    </lineage>
</organism>
<reference evidence="1 2" key="1">
    <citation type="submission" date="2013-12" db="EMBL/GenBank/DDBJ databases">
        <title>Draft genome of the parsitic nematode Ancylostoma duodenale.</title>
        <authorList>
            <person name="Mitreva M."/>
        </authorList>
    </citation>
    <scope>NUCLEOTIDE SEQUENCE [LARGE SCALE GENOMIC DNA]</scope>
    <source>
        <strain evidence="1 2">Zhejiang</strain>
    </source>
</reference>
<protein>
    <recommendedName>
        <fullName evidence="3">Beta-N-acetylhexosaminidase</fullName>
    </recommendedName>
</protein>
<dbReference type="InterPro" id="IPR017853">
    <property type="entry name" value="GH"/>
</dbReference>
<dbReference type="AlphaFoldDB" id="A0A0C2CC14"/>
<gene>
    <name evidence="1" type="ORF">ANCDUO_22581</name>
</gene>
<proteinExistence type="predicted"/>
<dbReference type="Proteomes" id="UP000054047">
    <property type="component" value="Unassembled WGS sequence"/>
</dbReference>
<accession>A0A0C2CC14</accession>
<dbReference type="Gene3D" id="3.20.20.80">
    <property type="entry name" value="Glycosidases"/>
    <property type="match status" value="1"/>
</dbReference>
<evidence type="ECO:0008006" key="3">
    <source>
        <dbReference type="Google" id="ProtNLM"/>
    </source>
</evidence>
<name>A0A0C2CC14_9BILA</name>
<evidence type="ECO:0000313" key="1">
    <source>
        <dbReference type="EMBL" id="KIH47362.1"/>
    </source>
</evidence>
<dbReference type="PANTHER" id="PTHR21040:SF4">
    <property type="entry name" value="BETA-N-ACETYLHEXOSAMINIDASE"/>
    <property type="match status" value="1"/>
</dbReference>